<evidence type="ECO:0000256" key="1">
    <source>
        <dbReference type="ARBA" id="ARBA00022679"/>
    </source>
</evidence>
<proteinExistence type="predicted"/>
<dbReference type="InterPro" id="IPR050118">
    <property type="entry name" value="Pur/Pyrimidine_PRTase"/>
</dbReference>
<dbReference type="GO" id="GO:0016740">
    <property type="term" value="F:transferase activity"/>
    <property type="evidence" value="ECO:0007669"/>
    <property type="project" value="UniProtKB-KW"/>
</dbReference>
<protein>
    <recommendedName>
        <fullName evidence="3">Phosphoribosyltransferase domain-containing protein</fullName>
    </recommendedName>
</protein>
<dbReference type="CDD" id="cd06223">
    <property type="entry name" value="PRTases_typeI"/>
    <property type="match status" value="1"/>
</dbReference>
<dbReference type="Gene3D" id="3.40.50.2020">
    <property type="match status" value="1"/>
</dbReference>
<comment type="caution">
    <text evidence="4">The sequence shown here is derived from an EMBL/GenBank/DDBJ whole genome shotgun (WGS) entry which is preliminary data.</text>
</comment>
<evidence type="ECO:0000259" key="3">
    <source>
        <dbReference type="Pfam" id="PF00156"/>
    </source>
</evidence>
<gene>
    <name evidence="4" type="ORF">A2696_01585</name>
</gene>
<dbReference type="InterPro" id="IPR000836">
    <property type="entry name" value="PRTase_dom"/>
</dbReference>
<evidence type="ECO:0000313" key="5">
    <source>
        <dbReference type="Proteomes" id="UP000177069"/>
    </source>
</evidence>
<reference evidence="4 5" key="1">
    <citation type="journal article" date="2016" name="Nat. Commun.">
        <title>Thousands of microbial genomes shed light on interconnected biogeochemical processes in an aquifer system.</title>
        <authorList>
            <person name="Anantharaman K."/>
            <person name="Brown C.T."/>
            <person name="Hug L.A."/>
            <person name="Sharon I."/>
            <person name="Castelle C.J."/>
            <person name="Probst A.J."/>
            <person name="Thomas B.C."/>
            <person name="Singh A."/>
            <person name="Wilkins M.J."/>
            <person name="Karaoz U."/>
            <person name="Brodie E.L."/>
            <person name="Williams K.H."/>
            <person name="Hubbard S.S."/>
            <person name="Banfield J.F."/>
        </authorList>
    </citation>
    <scope>NUCLEOTIDE SEQUENCE [LARGE SCALE GENOMIC DNA]</scope>
</reference>
<keyword evidence="2" id="KW-0660">Purine salvage</keyword>
<dbReference type="AlphaFoldDB" id="A0A1F5FXU4"/>
<feature type="domain" description="Phosphoribosyltransferase" evidence="3">
    <location>
        <begin position="130"/>
        <end position="180"/>
    </location>
</feature>
<dbReference type="EMBL" id="MFBA01000060">
    <property type="protein sequence ID" value="OGD84429.1"/>
    <property type="molecule type" value="Genomic_DNA"/>
</dbReference>
<dbReference type="PANTHER" id="PTHR43864">
    <property type="entry name" value="HYPOXANTHINE/GUANINE PHOSPHORIBOSYLTRANSFERASE"/>
    <property type="match status" value="1"/>
</dbReference>
<dbReference type="SUPFAM" id="SSF53271">
    <property type="entry name" value="PRTase-like"/>
    <property type="match status" value="1"/>
</dbReference>
<organism evidence="4 5">
    <name type="scientific">Candidatus Curtissbacteria bacterium RIFCSPHIGHO2_01_FULL_41_13</name>
    <dbReference type="NCBI Taxonomy" id="1797745"/>
    <lineage>
        <taxon>Bacteria</taxon>
        <taxon>Candidatus Curtissiibacteriota</taxon>
    </lineage>
</organism>
<name>A0A1F5FXU4_9BACT</name>
<sequence>MSERPYPLLANAIHDAPRVKIIGSDGQPHEVQIFPFGEYGTIIRHGLIREISHGLSKKLKRWQGQFDYLVDLMPGGGRSGLIVALDCGVYLTTGWVNRGGLLYKTMLDDEFRVKVGGPHGGELCFRGIEANDRVVILDDVIATGETMKSVIRAFKERGPIIAGVLTIVTKGDEYKRIEHDFDIPVASLMNLDERGKIIGREN</sequence>
<keyword evidence="1" id="KW-0808">Transferase</keyword>
<dbReference type="Proteomes" id="UP000177069">
    <property type="component" value="Unassembled WGS sequence"/>
</dbReference>
<dbReference type="GO" id="GO:0006166">
    <property type="term" value="P:purine ribonucleoside salvage"/>
    <property type="evidence" value="ECO:0007669"/>
    <property type="project" value="UniProtKB-KW"/>
</dbReference>
<dbReference type="InterPro" id="IPR029057">
    <property type="entry name" value="PRTase-like"/>
</dbReference>
<evidence type="ECO:0000256" key="2">
    <source>
        <dbReference type="ARBA" id="ARBA00022726"/>
    </source>
</evidence>
<accession>A0A1F5FXU4</accession>
<dbReference type="PANTHER" id="PTHR43864:SF1">
    <property type="entry name" value="XANTHINE PHOSPHORIBOSYLTRANSFERASE"/>
    <property type="match status" value="1"/>
</dbReference>
<dbReference type="Pfam" id="PF00156">
    <property type="entry name" value="Pribosyltran"/>
    <property type="match status" value="1"/>
</dbReference>
<evidence type="ECO:0000313" key="4">
    <source>
        <dbReference type="EMBL" id="OGD84429.1"/>
    </source>
</evidence>